<dbReference type="OrthoDB" id="10537906at2759"/>
<evidence type="ECO:0000313" key="3">
    <source>
        <dbReference type="Proteomes" id="UP000789390"/>
    </source>
</evidence>
<accession>A0A8J2WK21</accession>
<feature type="region of interest" description="Disordered" evidence="1">
    <location>
        <begin position="112"/>
        <end position="153"/>
    </location>
</feature>
<evidence type="ECO:0000313" key="2">
    <source>
        <dbReference type="EMBL" id="CAH0101611.1"/>
    </source>
</evidence>
<protein>
    <submittedName>
        <fullName evidence="2">Uncharacterized protein</fullName>
    </submittedName>
</protein>
<comment type="caution">
    <text evidence="2">The sequence shown here is derived from an EMBL/GenBank/DDBJ whole genome shotgun (WGS) entry which is preliminary data.</text>
</comment>
<sequence>MSSKDRDSLLNNLQLAGLPRMKPKSSYFLQMNPAAYNGPFNPEPVMADILDTIREHYAEDNPRLLLTPNVLIQHGAAPNIVFVATLSGWSQPAIVAAASVLPMSIIMPSTAVISPSSSTGAPSATAPPRRTRPRQSPQTTHDARGRSVPTQESAFTATTCSMIRIPT</sequence>
<keyword evidence="3" id="KW-1185">Reference proteome</keyword>
<dbReference type="AlphaFoldDB" id="A0A8J2WK21"/>
<evidence type="ECO:0000256" key="1">
    <source>
        <dbReference type="SAM" id="MobiDB-lite"/>
    </source>
</evidence>
<dbReference type="Proteomes" id="UP000789390">
    <property type="component" value="Unassembled WGS sequence"/>
</dbReference>
<dbReference type="EMBL" id="CAKKLH010000062">
    <property type="protein sequence ID" value="CAH0101611.1"/>
    <property type="molecule type" value="Genomic_DNA"/>
</dbReference>
<feature type="compositionally biased region" description="Low complexity" evidence="1">
    <location>
        <begin position="114"/>
        <end position="140"/>
    </location>
</feature>
<proteinExistence type="predicted"/>
<organism evidence="2 3">
    <name type="scientific">Daphnia galeata</name>
    <dbReference type="NCBI Taxonomy" id="27404"/>
    <lineage>
        <taxon>Eukaryota</taxon>
        <taxon>Metazoa</taxon>
        <taxon>Ecdysozoa</taxon>
        <taxon>Arthropoda</taxon>
        <taxon>Crustacea</taxon>
        <taxon>Branchiopoda</taxon>
        <taxon>Diplostraca</taxon>
        <taxon>Cladocera</taxon>
        <taxon>Anomopoda</taxon>
        <taxon>Daphniidae</taxon>
        <taxon>Daphnia</taxon>
    </lineage>
</organism>
<gene>
    <name evidence="2" type="ORF">DGAL_LOCUS3949</name>
</gene>
<name>A0A8J2WK21_9CRUS</name>
<reference evidence="2" key="1">
    <citation type="submission" date="2021-11" db="EMBL/GenBank/DDBJ databases">
        <authorList>
            <person name="Schell T."/>
        </authorList>
    </citation>
    <scope>NUCLEOTIDE SEQUENCE</scope>
    <source>
        <strain evidence="2">M5</strain>
    </source>
</reference>